<dbReference type="AlphaFoldDB" id="L8WWD1"/>
<evidence type="ECO:0000313" key="2">
    <source>
        <dbReference type="Proteomes" id="UP000011668"/>
    </source>
</evidence>
<dbReference type="HOGENOM" id="CLU_2321949_0_0_1"/>
<reference evidence="1 2" key="1">
    <citation type="journal article" date="2013" name="Nat. Commun.">
        <title>The evolution and pathogenic mechanisms of the rice sheath blight pathogen.</title>
        <authorList>
            <person name="Zheng A."/>
            <person name="Lin R."/>
            <person name="Xu L."/>
            <person name="Qin P."/>
            <person name="Tang C."/>
            <person name="Ai P."/>
            <person name="Zhang D."/>
            <person name="Liu Y."/>
            <person name="Sun Z."/>
            <person name="Feng H."/>
            <person name="Wang Y."/>
            <person name="Chen Y."/>
            <person name="Liang X."/>
            <person name="Fu R."/>
            <person name="Li Q."/>
            <person name="Zhang J."/>
            <person name="Yu X."/>
            <person name="Xie Z."/>
            <person name="Ding L."/>
            <person name="Guan P."/>
            <person name="Tang J."/>
            <person name="Liang Y."/>
            <person name="Wang S."/>
            <person name="Deng Q."/>
            <person name="Li S."/>
            <person name="Zhu J."/>
            <person name="Wang L."/>
            <person name="Liu H."/>
            <person name="Li P."/>
        </authorList>
    </citation>
    <scope>NUCLEOTIDE SEQUENCE [LARGE SCALE GENOMIC DNA]</scope>
    <source>
        <strain evidence="2">AG-1 IA</strain>
    </source>
</reference>
<name>L8WWD1_THACA</name>
<comment type="caution">
    <text evidence="1">The sequence shown here is derived from an EMBL/GenBank/DDBJ whole genome shotgun (WGS) entry which is preliminary data.</text>
</comment>
<gene>
    <name evidence="1" type="ORF">AG1IA_04879</name>
</gene>
<proteinExistence type="predicted"/>
<protein>
    <submittedName>
        <fullName evidence="1">Uncharacterized protein</fullName>
    </submittedName>
</protein>
<organism evidence="1 2">
    <name type="scientific">Thanatephorus cucumeris (strain AG1-IA)</name>
    <name type="common">Rice sheath blight fungus</name>
    <name type="synonym">Rhizoctonia solani</name>
    <dbReference type="NCBI Taxonomy" id="983506"/>
    <lineage>
        <taxon>Eukaryota</taxon>
        <taxon>Fungi</taxon>
        <taxon>Dikarya</taxon>
        <taxon>Basidiomycota</taxon>
        <taxon>Agaricomycotina</taxon>
        <taxon>Agaricomycetes</taxon>
        <taxon>Cantharellales</taxon>
        <taxon>Ceratobasidiaceae</taxon>
        <taxon>Rhizoctonia</taxon>
        <taxon>Rhizoctonia solani AG-1</taxon>
    </lineage>
</organism>
<evidence type="ECO:0000313" key="1">
    <source>
        <dbReference type="EMBL" id="ELU41098.1"/>
    </source>
</evidence>
<sequence length="99" mass="11539">MGGLHAQIWKASVELMKVARARSPEVVPKRLEFKMGPEALRRESLAWSYEGQARRTWSRVWRGAPQGQLGSSPGRNRSRYSPRKAWPMMTWFNRAWIAR</sequence>
<keyword evidence="2" id="KW-1185">Reference proteome</keyword>
<accession>L8WWD1</accession>
<dbReference type="EMBL" id="AFRT01001134">
    <property type="protein sequence ID" value="ELU41098.1"/>
    <property type="molecule type" value="Genomic_DNA"/>
</dbReference>
<dbReference type="Proteomes" id="UP000011668">
    <property type="component" value="Unassembled WGS sequence"/>
</dbReference>